<dbReference type="InterPro" id="IPR004360">
    <property type="entry name" value="Glyas_Fos-R_dOase_dom"/>
</dbReference>
<gene>
    <name evidence="2" type="ORF">C7389_11174</name>
</gene>
<dbReference type="Proteomes" id="UP000295129">
    <property type="component" value="Unassembled WGS sequence"/>
</dbReference>
<keyword evidence="2" id="KW-0560">Oxidoreductase</keyword>
<accession>A0A4R6DWE4</accession>
<dbReference type="CDD" id="cd07262">
    <property type="entry name" value="VOC_like"/>
    <property type="match status" value="1"/>
</dbReference>
<dbReference type="InterPro" id="IPR037523">
    <property type="entry name" value="VOC_core"/>
</dbReference>
<dbReference type="InterPro" id="IPR029068">
    <property type="entry name" value="Glyas_Bleomycin-R_OHBP_Dase"/>
</dbReference>
<dbReference type="PANTHER" id="PTHR35006">
    <property type="entry name" value="GLYOXALASE FAMILY PROTEIN (AFU_ORTHOLOGUE AFUA_5G14830)"/>
    <property type="match status" value="1"/>
</dbReference>
<name>A0A4R6DWE4_9RHOO</name>
<dbReference type="SUPFAM" id="SSF54593">
    <property type="entry name" value="Glyoxalase/Bleomycin resistance protein/Dihydroxybiphenyl dioxygenase"/>
    <property type="match status" value="1"/>
</dbReference>
<protein>
    <submittedName>
        <fullName evidence="2">Glyoxalase/bleomycin resistance protein/dioxygenase superfamily protein</fullName>
    </submittedName>
</protein>
<dbReference type="AlphaFoldDB" id="A0A4R6DWE4"/>
<dbReference type="EMBL" id="SNVV01000011">
    <property type="protein sequence ID" value="TDN49595.1"/>
    <property type="molecule type" value="Genomic_DNA"/>
</dbReference>
<evidence type="ECO:0000259" key="1">
    <source>
        <dbReference type="PROSITE" id="PS51819"/>
    </source>
</evidence>
<dbReference type="RefSeq" id="WP_133592367.1">
    <property type="nucleotide sequence ID" value="NZ_SNVV01000011.1"/>
</dbReference>
<keyword evidence="2" id="KW-0223">Dioxygenase</keyword>
<reference evidence="2 3" key="1">
    <citation type="submission" date="2019-03" db="EMBL/GenBank/DDBJ databases">
        <title>Genomic Encyclopedia of Type Strains, Phase IV (KMG-IV): sequencing the most valuable type-strain genomes for metagenomic binning, comparative biology and taxonomic classification.</title>
        <authorList>
            <person name="Goeker M."/>
        </authorList>
    </citation>
    <scope>NUCLEOTIDE SEQUENCE [LARGE SCALE GENOMIC DNA]</scope>
    <source>
        <strain evidence="2 3">DSM 12121</strain>
    </source>
</reference>
<dbReference type="PROSITE" id="PS51819">
    <property type="entry name" value="VOC"/>
    <property type="match status" value="1"/>
</dbReference>
<comment type="caution">
    <text evidence="2">The sequence shown here is derived from an EMBL/GenBank/DDBJ whole genome shotgun (WGS) entry which is preliminary data.</text>
</comment>
<dbReference type="GO" id="GO:0051213">
    <property type="term" value="F:dioxygenase activity"/>
    <property type="evidence" value="ECO:0007669"/>
    <property type="project" value="UniProtKB-KW"/>
</dbReference>
<dbReference type="Gene3D" id="3.10.180.10">
    <property type="entry name" value="2,3-Dihydroxybiphenyl 1,2-Dioxygenase, domain 1"/>
    <property type="match status" value="1"/>
</dbReference>
<organism evidence="2 3">
    <name type="scientific">Azoarcus indigens</name>
    <dbReference type="NCBI Taxonomy" id="29545"/>
    <lineage>
        <taxon>Bacteria</taxon>
        <taxon>Pseudomonadati</taxon>
        <taxon>Pseudomonadota</taxon>
        <taxon>Betaproteobacteria</taxon>
        <taxon>Rhodocyclales</taxon>
        <taxon>Zoogloeaceae</taxon>
        <taxon>Azoarcus</taxon>
    </lineage>
</organism>
<dbReference type="PANTHER" id="PTHR35006:SF4">
    <property type="entry name" value="BLR7706 PROTEIN"/>
    <property type="match status" value="1"/>
</dbReference>
<dbReference type="OrthoDB" id="9800438at2"/>
<dbReference type="Pfam" id="PF00903">
    <property type="entry name" value="Glyoxalase"/>
    <property type="match status" value="1"/>
</dbReference>
<sequence>MSDNLPVSLLSHVSLGTNQYGKAQAFYDQVLAPLGCRRVLEHEGATAYGRAYPEFWIQTPLDGQPAAVGNGTHIGFLARSRAEVDAFYQAALAAGASGEGAPGPRPHYGEPYYGCFVRDLDGHKVEAMFWEIAGG</sequence>
<keyword evidence="3" id="KW-1185">Reference proteome</keyword>
<evidence type="ECO:0000313" key="2">
    <source>
        <dbReference type="EMBL" id="TDN49595.1"/>
    </source>
</evidence>
<proteinExistence type="predicted"/>
<feature type="domain" description="VOC" evidence="1">
    <location>
        <begin position="9"/>
        <end position="130"/>
    </location>
</feature>
<evidence type="ECO:0000313" key="3">
    <source>
        <dbReference type="Proteomes" id="UP000295129"/>
    </source>
</evidence>